<evidence type="ECO:0000256" key="2">
    <source>
        <dbReference type="ARBA" id="ARBA00022692"/>
    </source>
</evidence>
<gene>
    <name evidence="7 9" type="ORF">BDZ99DRAFT_413647</name>
</gene>
<feature type="transmembrane region" description="Helical" evidence="5">
    <location>
        <begin position="37"/>
        <end position="55"/>
    </location>
</feature>
<evidence type="ECO:0000256" key="1">
    <source>
        <dbReference type="ARBA" id="ARBA00004141"/>
    </source>
</evidence>
<dbReference type="Pfam" id="PF07690">
    <property type="entry name" value="MFS_1"/>
    <property type="match status" value="1"/>
</dbReference>
<keyword evidence="2 5" id="KW-0812">Transmembrane</keyword>
<dbReference type="AlphaFoldDB" id="A0A6A6YVY6"/>
<dbReference type="PROSITE" id="PS50850">
    <property type="entry name" value="MFS"/>
    <property type="match status" value="1"/>
</dbReference>
<dbReference type="Gene3D" id="1.20.1250.20">
    <property type="entry name" value="MFS general substrate transporter like domains"/>
    <property type="match status" value="1"/>
</dbReference>
<dbReference type="SUPFAM" id="SSF103473">
    <property type="entry name" value="MFS general substrate transporter"/>
    <property type="match status" value="1"/>
</dbReference>
<feature type="transmembrane region" description="Helical" evidence="5">
    <location>
        <begin position="155"/>
        <end position="175"/>
    </location>
</feature>
<dbReference type="EMBL" id="MU003697">
    <property type="protein sequence ID" value="KAF2812718.1"/>
    <property type="molecule type" value="Genomic_DNA"/>
</dbReference>
<dbReference type="InterPro" id="IPR020846">
    <property type="entry name" value="MFS_dom"/>
</dbReference>
<feature type="transmembrane region" description="Helical" evidence="5">
    <location>
        <begin position="126"/>
        <end position="149"/>
    </location>
</feature>
<feature type="transmembrane region" description="Helical" evidence="5">
    <location>
        <begin position="260"/>
        <end position="288"/>
    </location>
</feature>
<dbReference type="Proteomes" id="UP000504636">
    <property type="component" value="Unplaced"/>
</dbReference>
<dbReference type="GO" id="GO:0005886">
    <property type="term" value="C:plasma membrane"/>
    <property type="evidence" value="ECO:0007669"/>
    <property type="project" value="TreeGrafter"/>
</dbReference>
<name>A0A6A6YVY6_9PEZI</name>
<evidence type="ECO:0000259" key="6">
    <source>
        <dbReference type="PROSITE" id="PS50850"/>
    </source>
</evidence>
<reference evidence="9" key="2">
    <citation type="submission" date="2020-04" db="EMBL/GenBank/DDBJ databases">
        <authorList>
            <consortium name="NCBI Genome Project"/>
        </authorList>
    </citation>
    <scope>NUCLEOTIDE SEQUENCE</scope>
    <source>
        <strain evidence="9">CBS 304.34</strain>
    </source>
</reference>
<dbReference type="GeneID" id="54457596"/>
<evidence type="ECO:0000256" key="4">
    <source>
        <dbReference type="ARBA" id="ARBA00023136"/>
    </source>
</evidence>
<dbReference type="OrthoDB" id="268400at2759"/>
<keyword evidence="3 5" id="KW-1133">Transmembrane helix</keyword>
<dbReference type="InterPro" id="IPR036259">
    <property type="entry name" value="MFS_trans_sf"/>
</dbReference>
<feature type="transmembrane region" description="Helical" evidence="5">
    <location>
        <begin position="438"/>
        <end position="459"/>
    </location>
</feature>
<evidence type="ECO:0000256" key="5">
    <source>
        <dbReference type="SAM" id="Phobius"/>
    </source>
</evidence>
<evidence type="ECO:0000313" key="7">
    <source>
        <dbReference type="EMBL" id="KAF2812718.1"/>
    </source>
</evidence>
<protein>
    <submittedName>
        <fullName evidence="7 9">MFS transporter</fullName>
    </submittedName>
</protein>
<evidence type="ECO:0000256" key="3">
    <source>
        <dbReference type="ARBA" id="ARBA00022989"/>
    </source>
</evidence>
<evidence type="ECO:0000313" key="9">
    <source>
        <dbReference type="RefSeq" id="XP_033579682.1"/>
    </source>
</evidence>
<feature type="transmembrane region" description="Helical" evidence="5">
    <location>
        <begin position="300"/>
        <end position="324"/>
    </location>
</feature>
<feature type="transmembrane region" description="Helical" evidence="5">
    <location>
        <begin position="408"/>
        <end position="426"/>
    </location>
</feature>
<reference evidence="7 9" key="1">
    <citation type="journal article" date="2020" name="Stud. Mycol.">
        <title>101 Dothideomycetes genomes: a test case for predicting lifestyles and emergence of pathogens.</title>
        <authorList>
            <person name="Haridas S."/>
            <person name="Albert R."/>
            <person name="Binder M."/>
            <person name="Bloem J."/>
            <person name="Labutti K."/>
            <person name="Salamov A."/>
            <person name="Andreopoulos B."/>
            <person name="Baker S."/>
            <person name="Barry K."/>
            <person name="Bills G."/>
            <person name="Bluhm B."/>
            <person name="Cannon C."/>
            <person name="Castanera R."/>
            <person name="Culley D."/>
            <person name="Daum C."/>
            <person name="Ezra D."/>
            <person name="Gonzalez J."/>
            <person name="Henrissat B."/>
            <person name="Kuo A."/>
            <person name="Liang C."/>
            <person name="Lipzen A."/>
            <person name="Lutzoni F."/>
            <person name="Magnuson J."/>
            <person name="Mondo S."/>
            <person name="Nolan M."/>
            <person name="Ohm R."/>
            <person name="Pangilinan J."/>
            <person name="Park H.-J."/>
            <person name="Ramirez L."/>
            <person name="Alfaro M."/>
            <person name="Sun H."/>
            <person name="Tritt A."/>
            <person name="Yoshinaga Y."/>
            <person name="Zwiers L.-H."/>
            <person name="Turgeon B."/>
            <person name="Goodwin S."/>
            <person name="Spatafora J."/>
            <person name="Crous P."/>
            <person name="Grigoriev I."/>
        </authorList>
    </citation>
    <scope>NUCLEOTIDE SEQUENCE</scope>
    <source>
        <strain evidence="7 9">CBS 304.34</strain>
    </source>
</reference>
<feature type="transmembrane region" description="Helical" evidence="5">
    <location>
        <begin position="372"/>
        <end position="396"/>
    </location>
</feature>
<feature type="non-terminal residue" evidence="7">
    <location>
        <position position="462"/>
    </location>
</feature>
<reference evidence="9" key="3">
    <citation type="submission" date="2025-04" db="UniProtKB">
        <authorList>
            <consortium name="RefSeq"/>
        </authorList>
    </citation>
    <scope>IDENTIFICATION</scope>
    <source>
        <strain evidence="9">CBS 304.34</strain>
    </source>
</reference>
<feature type="transmembrane region" description="Helical" evidence="5">
    <location>
        <begin position="345"/>
        <end position="366"/>
    </location>
</feature>
<dbReference type="InterPro" id="IPR011701">
    <property type="entry name" value="MFS"/>
</dbReference>
<accession>A0A6A6YVY6</accession>
<feature type="domain" description="Major facilitator superfamily (MFS) profile" evidence="6">
    <location>
        <begin position="1"/>
        <end position="462"/>
    </location>
</feature>
<dbReference type="GO" id="GO:0022857">
    <property type="term" value="F:transmembrane transporter activity"/>
    <property type="evidence" value="ECO:0007669"/>
    <property type="project" value="InterPro"/>
</dbReference>
<feature type="transmembrane region" description="Helical" evidence="5">
    <location>
        <begin position="67"/>
        <end position="90"/>
    </location>
</feature>
<sequence>MFMTNFLAAGPSVAIVSIAETFFGPPGPNLPAHISTTAYLFTVASLCQGIGMLFWMPFIAKYGRRPVYIISFVLYTASAVWCGVAESYGVELAGRVILGLASGAGECLGPLTIADIFFLHERGSIMAIYTAALSMGVGGGIVISGLIVRTLLWHYIFYVGAALTGLTTILVILTFPETTFLRGQESDDEMVPVGVVVDEGEKLSNTATCFENKPDLKLGSADAYRRELPPGRSYLSSLSLFSGVYTSESLWRIFLRPISLILLPPVLWASFAMSVTVGFLVAITSNFASAFAATYNFAPWQSGLCFVSAIIGSFLAIAFGGHVSDWTADWFTKRNGGLREPEMRLPAVAVGGIFIPVALILYGVGINNHLHWMVPTLGLGCLNFAIVQVTSVSLVYTIDCYRPAAGEVAVSQLVFKAFGFLLSFYTNPWIDSYGYAKAFGSMAGIASAVILFAIPLYFFGKG</sequence>
<keyword evidence="4 5" id="KW-0472">Membrane</keyword>
<dbReference type="PANTHER" id="PTHR23502:SF34">
    <property type="entry name" value="PROTEIN HOL1"/>
    <property type="match status" value="1"/>
</dbReference>
<dbReference type="PANTHER" id="PTHR23502">
    <property type="entry name" value="MAJOR FACILITATOR SUPERFAMILY"/>
    <property type="match status" value="1"/>
</dbReference>
<keyword evidence="8" id="KW-1185">Reference proteome</keyword>
<comment type="subcellular location">
    <subcellularLocation>
        <location evidence="1">Membrane</location>
        <topology evidence="1">Multi-pass membrane protein</topology>
    </subcellularLocation>
</comment>
<organism evidence="7">
    <name type="scientific">Mytilinidion resinicola</name>
    <dbReference type="NCBI Taxonomy" id="574789"/>
    <lineage>
        <taxon>Eukaryota</taxon>
        <taxon>Fungi</taxon>
        <taxon>Dikarya</taxon>
        <taxon>Ascomycota</taxon>
        <taxon>Pezizomycotina</taxon>
        <taxon>Dothideomycetes</taxon>
        <taxon>Pleosporomycetidae</taxon>
        <taxon>Mytilinidiales</taxon>
        <taxon>Mytilinidiaceae</taxon>
        <taxon>Mytilinidion</taxon>
    </lineage>
</organism>
<proteinExistence type="predicted"/>
<dbReference type="RefSeq" id="XP_033579682.1">
    <property type="nucleotide sequence ID" value="XM_033716703.1"/>
</dbReference>
<evidence type="ECO:0000313" key="8">
    <source>
        <dbReference type="Proteomes" id="UP000504636"/>
    </source>
</evidence>